<keyword evidence="4" id="KW-0274">FAD</keyword>
<dbReference type="GO" id="GO:0071949">
    <property type="term" value="F:FAD binding"/>
    <property type="evidence" value="ECO:0007669"/>
    <property type="project" value="InterPro"/>
</dbReference>
<dbReference type="GO" id="GO:0016491">
    <property type="term" value="F:oxidoreductase activity"/>
    <property type="evidence" value="ECO:0007669"/>
    <property type="project" value="UniProtKB-KW"/>
</dbReference>
<dbReference type="OrthoDB" id="9983560at2759"/>
<feature type="domain" description="FAD-binding PCMH-type" evidence="6">
    <location>
        <begin position="99"/>
        <end position="281"/>
    </location>
</feature>
<evidence type="ECO:0000256" key="4">
    <source>
        <dbReference type="ARBA" id="ARBA00022827"/>
    </source>
</evidence>
<dbReference type="InterPro" id="IPR012951">
    <property type="entry name" value="BBE"/>
</dbReference>
<dbReference type="SMR" id="A0A194VSN9"/>
<organism evidence="7 8">
    <name type="scientific">Cytospora mali</name>
    <name type="common">Apple Valsa canker fungus</name>
    <name type="synonym">Valsa mali</name>
    <dbReference type="NCBI Taxonomy" id="578113"/>
    <lineage>
        <taxon>Eukaryota</taxon>
        <taxon>Fungi</taxon>
        <taxon>Dikarya</taxon>
        <taxon>Ascomycota</taxon>
        <taxon>Pezizomycotina</taxon>
        <taxon>Sordariomycetes</taxon>
        <taxon>Sordariomycetidae</taxon>
        <taxon>Diaporthales</taxon>
        <taxon>Cytosporaceae</taxon>
        <taxon>Cytospora</taxon>
    </lineage>
</organism>
<sequence>MGDFLSTSTDCKNWLGSPFWPSNIEWGSLNSSVSGRLIQPVPPGSVCHPSLSSYNEQACTSVQESWNESDFHANDPISVDFNNWTNDTCLPSPLLSCSGAGYPAYVVNTSSPLHVKAAVDFAREHEIRLVVKASGHDYLGRSSAPGALSIWVRHLTGAEFHTNFQPLGCDFGLNTTTVTVGGGMLMKDILDVLQDKNLTAVTGASPDVAVGGYLTGGGHSILSATQGLAADNVVQVEMVTPQGDIVTANECQNSDLFWAIRGGGGGTFGVITKATLRTFPSPRIGSMALAILLPTEDLLWEATTKLFQVTPALAKIGISGYIYAFPENSPFLQSGPVLLLSLVGVDQSASQVLDSMKNTAIWTDFEKLLNSTNSYPTLKDYNSHYAWWLDNVDKSPAGTNFMGASRLLNMEVLSQPFDKLKQALKAAAGSSGLNGILAAGPGVWNVSPRGGGNAVNPAWRNHTIIHLVLGALWMPADAAQEQEALAQLEQRTQVLRELAPDSGCYVNEAWPNEPDFQRTFWGDQYERLEEIKREFDPADVFWCHPCVGNQGWRQVSDRLCRV</sequence>
<dbReference type="PROSITE" id="PS51387">
    <property type="entry name" value="FAD_PCMH"/>
    <property type="match status" value="1"/>
</dbReference>
<evidence type="ECO:0000313" key="7">
    <source>
        <dbReference type="EMBL" id="KUI67216.1"/>
    </source>
</evidence>
<evidence type="ECO:0000313" key="8">
    <source>
        <dbReference type="Proteomes" id="UP000078559"/>
    </source>
</evidence>
<accession>A0A194VSN9</accession>
<dbReference type="SUPFAM" id="SSF56176">
    <property type="entry name" value="FAD-binding/transporter-associated domain-like"/>
    <property type="match status" value="1"/>
</dbReference>
<evidence type="ECO:0000256" key="1">
    <source>
        <dbReference type="ARBA" id="ARBA00001974"/>
    </source>
</evidence>
<dbReference type="PANTHER" id="PTHR42973">
    <property type="entry name" value="BINDING OXIDOREDUCTASE, PUTATIVE (AFU_ORTHOLOGUE AFUA_1G17690)-RELATED"/>
    <property type="match status" value="1"/>
</dbReference>
<evidence type="ECO:0000256" key="2">
    <source>
        <dbReference type="ARBA" id="ARBA00005466"/>
    </source>
</evidence>
<evidence type="ECO:0000256" key="5">
    <source>
        <dbReference type="ARBA" id="ARBA00023002"/>
    </source>
</evidence>
<gene>
    <name evidence="7" type="ORF">VM1G_03548</name>
</gene>
<dbReference type="Gene3D" id="3.30.465.10">
    <property type="match status" value="2"/>
</dbReference>
<comment type="similarity">
    <text evidence="2">Belongs to the oxygen-dependent FAD-linked oxidoreductase family.</text>
</comment>
<dbReference type="InterPro" id="IPR016166">
    <property type="entry name" value="FAD-bd_PCMH"/>
</dbReference>
<dbReference type="InterPro" id="IPR016169">
    <property type="entry name" value="FAD-bd_PCMH_sub2"/>
</dbReference>
<dbReference type="Pfam" id="PF08031">
    <property type="entry name" value="BBE"/>
    <property type="match status" value="1"/>
</dbReference>
<keyword evidence="3" id="KW-0285">Flavoprotein</keyword>
<keyword evidence="5" id="KW-0560">Oxidoreductase</keyword>
<name>A0A194VSN9_CYTMA</name>
<dbReference type="Proteomes" id="UP000078559">
    <property type="component" value="Chromosome 3"/>
</dbReference>
<protein>
    <submittedName>
        <fullName evidence="7">FAD-linked oxidoreductase YvdP</fullName>
    </submittedName>
</protein>
<dbReference type="InterPro" id="IPR036318">
    <property type="entry name" value="FAD-bd_PCMH-like_sf"/>
</dbReference>
<dbReference type="Pfam" id="PF01565">
    <property type="entry name" value="FAD_binding_4"/>
    <property type="match status" value="1"/>
</dbReference>
<dbReference type="InterPro" id="IPR006094">
    <property type="entry name" value="Oxid_FAD_bind_N"/>
</dbReference>
<reference evidence="7" key="1">
    <citation type="submission" date="2014-12" db="EMBL/GenBank/DDBJ databases">
        <title>Genome Sequence of Valsa Canker Pathogens Uncovers a Specific Adaption of Colonization on Woody Bark.</title>
        <authorList>
            <person name="Yin Z."/>
            <person name="Liu H."/>
            <person name="Gao X."/>
            <person name="Li Z."/>
            <person name="Song N."/>
            <person name="Ke X."/>
            <person name="Dai Q."/>
            <person name="Wu Y."/>
            <person name="Sun Y."/>
            <person name="Xu J.-R."/>
            <person name="Kang Z.K."/>
            <person name="Wang L."/>
            <person name="Huang L."/>
        </authorList>
    </citation>
    <scope>NUCLEOTIDE SEQUENCE [LARGE SCALE GENOMIC DNA]</scope>
    <source>
        <strain evidence="7">03-8</strain>
    </source>
</reference>
<evidence type="ECO:0000259" key="6">
    <source>
        <dbReference type="PROSITE" id="PS51387"/>
    </source>
</evidence>
<dbReference type="InterPro" id="IPR050416">
    <property type="entry name" value="FAD-linked_Oxidoreductase"/>
</dbReference>
<comment type="cofactor">
    <cofactor evidence="1">
        <name>FAD</name>
        <dbReference type="ChEBI" id="CHEBI:57692"/>
    </cofactor>
</comment>
<evidence type="ECO:0000256" key="3">
    <source>
        <dbReference type="ARBA" id="ARBA00022630"/>
    </source>
</evidence>
<dbReference type="EMBL" id="CM003100">
    <property type="protein sequence ID" value="KUI67216.1"/>
    <property type="molecule type" value="Genomic_DNA"/>
</dbReference>
<keyword evidence="8" id="KW-1185">Reference proteome</keyword>
<dbReference type="PANTHER" id="PTHR42973:SF39">
    <property type="entry name" value="FAD-BINDING PCMH-TYPE DOMAIN-CONTAINING PROTEIN"/>
    <property type="match status" value="1"/>
</dbReference>
<proteinExistence type="inferred from homology"/>
<dbReference type="AlphaFoldDB" id="A0A194VSN9"/>